<reference evidence="1 2" key="1">
    <citation type="submission" date="2019-02" db="EMBL/GenBank/DDBJ databases">
        <title>Deep-cultivation of Planctomycetes and their phenomic and genomic characterization uncovers novel biology.</title>
        <authorList>
            <person name="Wiegand S."/>
            <person name="Jogler M."/>
            <person name="Boedeker C."/>
            <person name="Pinto D."/>
            <person name="Vollmers J."/>
            <person name="Rivas-Marin E."/>
            <person name="Kohn T."/>
            <person name="Peeters S.H."/>
            <person name="Heuer A."/>
            <person name="Rast P."/>
            <person name="Oberbeckmann S."/>
            <person name="Bunk B."/>
            <person name="Jeske O."/>
            <person name="Meyerdierks A."/>
            <person name="Storesund J.E."/>
            <person name="Kallscheuer N."/>
            <person name="Luecker S."/>
            <person name="Lage O.M."/>
            <person name="Pohl T."/>
            <person name="Merkel B.J."/>
            <person name="Hornburger P."/>
            <person name="Mueller R.-W."/>
            <person name="Bruemmer F."/>
            <person name="Labrenz M."/>
            <person name="Spormann A.M."/>
            <person name="Op den Camp H."/>
            <person name="Overmann J."/>
            <person name="Amann R."/>
            <person name="Jetten M.S.M."/>
            <person name="Mascher T."/>
            <person name="Medema M.H."/>
            <person name="Devos D.P."/>
            <person name="Kaster A.-K."/>
            <person name="Ovreas L."/>
            <person name="Rohde M."/>
            <person name="Galperin M.Y."/>
            <person name="Jogler C."/>
        </authorList>
    </citation>
    <scope>NUCLEOTIDE SEQUENCE [LARGE SCALE GENOMIC DNA]</scope>
    <source>
        <strain evidence="1 2">K23_9</strain>
    </source>
</reference>
<dbReference type="RefSeq" id="WP_145417027.1">
    <property type="nucleotide sequence ID" value="NZ_CP036526.1"/>
</dbReference>
<dbReference type="InterPro" id="IPR012902">
    <property type="entry name" value="N_methyl_site"/>
</dbReference>
<dbReference type="Proteomes" id="UP000319817">
    <property type="component" value="Chromosome"/>
</dbReference>
<keyword evidence="2" id="KW-1185">Reference proteome</keyword>
<dbReference type="EMBL" id="CP036526">
    <property type="protein sequence ID" value="QDT09471.1"/>
    <property type="molecule type" value="Genomic_DNA"/>
</dbReference>
<dbReference type="OrthoDB" id="231157at2"/>
<evidence type="ECO:0000313" key="1">
    <source>
        <dbReference type="EMBL" id="QDT09471.1"/>
    </source>
</evidence>
<protein>
    <submittedName>
        <fullName evidence="1">Uncharacterized protein</fullName>
    </submittedName>
</protein>
<sequence>MMHLHNQKKSTAFTLVEMLVAMAITMLMMAALARAFGFVGEAVKDSRADVEMSGRLVDINARLADELKRCTVSLQPAVETDDPLGYFLYSEGPVTDVTSSVFRATPDADGNLIDARYGDFDDYLAFTAVAKGNSWFTGKVPRFLLDMKKVDLLPVNQDASTTNDVAYDPTQFPGLPLDPIVIESKYAELVYFASPEYVVSSLSTAPVFVDDDNNLLPDRLNLHRRVLLIRPDLVLTSPTDAVGTEGALAVYPVVTGATALRWMRADDWPIGNTTVHTTNLAPATDPAAWQYGMAGVHQQCDLSLRRRFDATGQHLPTVAANSLSDLSKPHNRFGHIRVPSAAIGGSGSAITSMPILALGGPPAVLGAATTGSDQVPPPLGPVIPTGESSVLTPYQFSGFIRPEFVLGTNVAHREVAGDAWGSERLGEDLLTNNALAFDVQIYDPQVTQFSTSNGLVVGPNDSGYRQAVLEKIAAVTSGSTPVRETSQGGFVDLAYPILAGGSLRGWRPRLADSQATATTLAVGTTNNYLNTPFSGVSQSSTSAYILSDALQRSGRLISDASGNIRLFQPAFDTYTTAYEVDGMLQGAVPSANGSQWRDVTDISLVDLGADGIDGDVNAGADDVDERETLPPFIDRPEAIRVTIRIENPSTRLIRQASVVHRD</sequence>
<evidence type="ECO:0000313" key="2">
    <source>
        <dbReference type="Proteomes" id="UP000319817"/>
    </source>
</evidence>
<gene>
    <name evidence="1" type="ORF">K239x_14170</name>
</gene>
<proteinExistence type="predicted"/>
<accession>A0A517NQS3</accession>
<dbReference type="Pfam" id="PF07963">
    <property type="entry name" value="N_methyl"/>
    <property type="match status" value="1"/>
</dbReference>
<organism evidence="1 2">
    <name type="scientific">Stieleria marina</name>
    <dbReference type="NCBI Taxonomy" id="1930275"/>
    <lineage>
        <taxon>Bacteria</taxon>
        <taxon>Pseudomonadati</taxon>
        <taxon>Planctomycetota</taxon>
        <taxon>Planctomycetia</taxon>
        <taxon>Pirellulales</taxon>
        <taxon>Pirellulaceae</taxon>
        <taxon>Stieleria</taxon>
    </lineage>
</organism>
<name>A0A517NQS3_9BACT</name>
<dbReference type="AlphaFoldDB" id="A0A517NQS3"/>